<feature type="domain" description="C2H2-type" evidence="14">
    <location>
        <begin position="262"/>
        <end position="291"/>
    </location>
</feature>
<keyword evidence="6 12" id="KW-0863">Zinc-finger</keyword>
<feature type="domain" description="C2H2-type" evidence="14">
    <location>
        <begin position="473"/>
        <end position="497"/>
    </location>
</feature>
<evidence type="ECO:0000256" key="12">
    <source>
        <dbReference type="PROSITE-ProRule" id="PRU00042"/>
    </source>
</evidence>
<feature type="compositionally biased region" description="Polar residues" evidence="13">
    <location>
        <begin position="161"/>
        <end position="170"/>
    </location>
</feature>
<keyword evidence="10" id="KW-0804">Transcription</keyword>
<feature type="compositionally biased region" description="Low complexity" evidence="13">
    <location>
        <begin position="539"/>
        <end position="562"/>
    </location>
</feature>
<feature type="compositionally biased region" description="Basic and acidic residues" evidence="13">
    <location>
        <begin position="879"/>
        <end position="892"/>
    </location>
</feature>
<keyword evidence="7" id="KW-0862">Zinc</keyword>
<keyword evidence="2" id="KW-0217">Developmental protein</keyword>
<feature type="compositionally biased region" description="Basic and acidic residues" evidence="13">
    <location>
        <begin position="769"/>
        <end position="783"/>
    </location>
</feature>
<comment type="similarity">
    <text evidence="1">Belongs to the teashirt C2H2-type zinc-finger protein family.</text>
</comment>
<evidence type="ECO:0000256" key="1">
    <source>
        <dbReference type="ARBA" id="ARBA00007158"/>
    </source>
</evidence>
<dbReference type="GO" id="GO:0005634">
    <property type="term" value="C:nucleus"/>
    <property type="evidence" value="ECO:0000318"/>
    <property type="project" value="GO_Central"/>
</dbReference>
<dbReference type="Pfam" id="PF13912">
    <property type="entry name" value="zf-C2H2_6"/>
    <property type="match status" value="1"/>
</dbReference>
<dbReference type="Ensembl" id="ENSCINT00000007441.3">
    <property type="protein sequence ID" value="ENSCINP00000007441.3"/>
    <property type="gene ID" value="ENSCING00000003615.3"/>
</dbReference>
<feature type="compositionally biased region" description="Polar residues" evidence="13">
    <location>
        <begin position="604"/>
        <end position="617"/>
    </location>
</feature>
<evidence type="ECO:0000256" key="2">
    <source>
        <dbReference type="ARBA" id="ARBA00022473"/>
    </source>
</evidence>
<feature type="region of interest" description="Disordered" evidence="13">
    <location>
        <begin position="596"/>
        <end position="749"/>
    </location>
</feature>
<reference evidence="17" key="1">
    <citation type="journal article" date="2002" name="Science">
        <title>The draft genome of Ciona intestinalis: insights into chordate and vertebrate origins.</title>
        <authorList>
            <person name="Dehal P."/>
            <person name="Satou Y."/>
            <person name="Campbell R.K."/>
            <person name="Chapman J."/>
            <person name="Degnan B."/>
            <person name="De Tomaso A."/>
            <person name="Davidson B."/>
            <person name="Di Gregorio A."/>
            <person name="Gelpke M."/>
            <person name="Goodstein D.M."/>
            <person name="Harafuji N."/>
            <person name="Hastings K.E."/>
            <person name="Ho I."/>
            <person name="Hotta K."/>
            <person name="Huang W."/>
            <person name="Kawashima T."/>
            <person name="Lemaire P."/>
            <person name="Martinez D."/>
            <person name="Meinertzhagen I.A."/>
            <person name="Necula S."/>
            <person name="Nonaka M."/>
            <person name="Putnam N."/>
            <person name="Rash S."/>
            <person name="Saiga H."/>
            <person name="Satake M."/>
            <person name="Terry A."/>
            <person name="Yamada L."/>
            <person name="Wang H.G."/>
            <person name="Awazu S."/>
            <person name="Azumi K."/>
            <person name="Boore J."/>
            <person name="Branno M."/>
            <person name="Chin-Bow S."/>
            <person name="DeSantis R."/>
            <person name="Doyle S."/>
            <person name="Francino P."/>
            <person name="Keys D.N."/>
            <person name="Haga S."/>
            <person name="Hayashi H."/>
            <person name="Hino K."/>
            <person name="Imai K.S."/>
            <person name="Inaba K."/>
            <person name="Kano S."/>
            <person name="Kobayashi K."/>
            <person name="Kobayashi M."/>
            <person name="Lee B.I."/>
            <person name="Makabe K.W."/>
            <person name="Manohar C."/>
            <person name="Matassi G."/>
            <person name="Medina M."/>
            <person name="Mochizuki Y."/>
            <person name="Mount S."/>
            <person name="Morishita T."/>
            <person name="Miura S."/>
            <person name="Nakayama A."/>
            <person name="Nishizaka S."/>
            <person name="Nomoto H."/>
            <person name="Ohta F."/>
            <person name="Oishi K."/>
            <person name="Rigoutsos I."/>
            <person name="Sano M."/>
            <person name="Sasaki A."/>
            <person name="Sasakura Y."/>
            <person name="Shoguchi E."/>
            <person name="Shin-i T."/>
            <person name="Spagnuolo A."/>
            <person name="Stainier D."/>
            <person name="Suzuki M.M."/>
            <person name="Tassy O."/>
            <person name="Takatori N."/>
            <person name="Tokuoka M."/>
            <person name="Yagi K."/>
            <person name="Yoshizaki F."/>
            <person name="Wada S."/>
            <person name="Zhang C."/>
            <person name="Hyatt P.D."/>
            <person name="Larimer F."/>
            <person name="Detter C."/>
            <person name="Doggett N."/>
            <person name="Glavina T."/>
            <person name="Hawkins T."/>
            <person name="Richardson P."/>
            <person name="Lucas S."/>
            <person name="Kohara Y."/>
            <person name="Levine M."/>
            <person name="Satoh N."/>
            <person name="Rokhsar D.S."/>
        </authorList>
    </citation>
    <scope>NUCLEOTIDE SEQUENCE [LARGE SCALE GENOMIC DNA]</scope>
</reference>
<dbReference type="HOGENOM" id="CLU_284816_0_0_1"/>
<evidence type="ECO:0000256" key="7">
    <source>
        <dbReference type="ARBA" id="ARBA00022833"/>
    </source>
</evidence>
<dbReference type="PANTHER" id="PTHR12487:SF7">
    <property type="entry name" value="PROTEIN TEASHIRT-RELATED"/>
    <property type="match status" value="1"/>
</dbReference>
<accession>A0A1W2VNR4</accession>
<feature type="compositionally biased region" description="Polar residues" evidence="13">
    <location>
        <begin position="632"/>
        <end position="650"/>
    </location>
</feature>
<feature type="region of interest" description="Disordered" evidence="13">
    <location>
        <begin position="769"/>
        <end position="790"/>
    </location>
</feature>
<reference evidence="16" key="3">
    <citation type="journal article" date="2008" name="Genome Biol.">
        <title>Improved genome assembly and evidence-based global gene model set for the chordate Ciona intestinalis: new insight into intron and operon populations.</title>
        <authorList>
            <person name="Satou Y."/>
            <person name="Mineta K."/>
            <person name="Ogasawara M."/>
            <person name="Sasakura Y."/>
            <person name="Shoguchi E."/>
            <person name="Ueno K."/>
            <person name="Yamada L."/>
            <person name="Matsumoto J."/>
            <person name="Wasserscheid J."/>
            <person name="Dewar K."/>
            <person name="Wiley G.B."/>
            <person name="Macmil S.L."/>
            <person name="Roe B.A."/>
            <person name="Zeller R.W."/>
            <person name="Hastings K.E."/>
            <person name="Lemaire P."/>
            <person name="Lindquist E."/>
            <person name="Endo T."/>
            <person name="Hotta K."/>
            <person name="Inaba K."/>
        </authorList>
    </citation>
    <scope>NUCLEOTIDE SEQUENCE [LARGE SCALE GENOMIC DNA]</scope>
    <source>
        <strain evidence="16">wild type</strain>
    </source>
</reference>
<feature type="region of interest" description="Disordered" evidence="13">
    <location>
        <begin position="812"/>
        <end position="892"/>
    </location>
</feature>
<dbReference type="Gene3D" id="3.30.160.60">
    <property type="entry name" value="Classic Zinc Finger"/>
    <property type="match status" value="1"/>
</dbReference>
<evidence type="ECO:0000313" key="17">
    <source>
        <dbReference type="Proteomes" id="UP000008144"/>
    </source>
</evidence>
<dbReference type="EMBL" id="BR000142">
    <property type="protein sequence ID" value="FAA00173.1"/>
    <property type="molecule type" value="mRNA"/>
</dbReference>
<dbReference type="PROSITE" id="PS50157">
    <property type="entry name" value="ZINC_FINGER_C2H2_2"/>
    <property type="match status" value="3"/>
</dbReference>
<dbReference type="GO" id="GO:0008270">
    <property type="term" value="F:zinc ion binding"/>
    <property type="evidence" value="ECO:0007669"/>
    <property type="project" value="UniProtKB-KW"/>
</dbReference>
<feature type="compositionally biased region" description="Basic and acidic residues" evidence="13">
    <location>
        <begin position="1029"/>
        <end position="1041"/>
    </location>
</feature>
<organism evidence="15">
    <name type="scientific">Ciona intestinalis</name>
    <name type="common">Transparent sea squirt</name>
    <name type="synonym">Ascidia intestinalis</name>
    <dbReference type="NCBI Taxonomy" id="7719"/>
    <lineage>
        <taxon>Eukaryota</taxon>
        <taxon>Metazoa</taxon>
        <taxon>Chordata</taxon>
        <taxon>Tunicata</taxon>
        <taxon>Ascidiacea</taxon>
        <taxon>Phlebobranchia</taxon>
        <taxon>Cionidae</taxon>
        <taxon>Ciona</taxon>
    </lineage>
</organism>
<feature type="region of interest" description="Disordered" evidence="13">
    <location>
        <begin position="1020"/>
        <end position="1089"/>
    </location>
</feature>
<reference evidence="16" key="4">
    <citation type="submission" date="2025-05" db="UniProtKB">
        <authorList>
            <consortium name="Ensembl"/>
        </authorList>
    </citation>
    <scope>IDENTIFICATION</scope>
</reference>
<keyword evidence="5" id="KW-0677">Repeat</keyword>
<dbReference type="GO" id="GO:0003677">
    <property type="term" value="F:DNA binding"/>
    <property type="evidence" value="ECO:0000318"/>
    <property type="project" value="GO_Central"/>
</dbReference>
<evidence type="ECO:0000256" key="8">
    <source>
        <dbReference type="ARBA" id="ARBA00023015"/>
    </source>
</evidence>
<evidence type="ECO:0000256" key="10">
    <source>
        <dbReference type="ARBA" id="ARBA00023163"/>
    </source>
</evidence>
<accession>Q1RL92</accession>
<keyword evidence="11" id="KW-0539">Nucleus</keyword>
<feature type="region of interest" description="Disordered" evidence="13">
    <location>
        <begin position="512"/>
        <end position="578"/>
    </location>
</feature>
<gene>
    <name evidence="15" type="primary">Ci-ZF(C2H2)-130</name>
    <name evidence="16" type="synonym">zf(c2h2)-130</name>
</gene>
<sequence length="1089" mass="120480">MTRKKQGAPQKLDNSGDGNCKLELGLDFKENLLQTAAREIETSCTPEQNGMNRTDTKKYNACEAKTMDASCQKLMDFTKNFLSEGRGKDSNEAKDYLEDALVSWKHPAKRNQNRHQSSPSSIPSPSKATYDSKYSQSIDSEVDSDHRSYVAATPNKEGSPHPSTNSTSPVNLFPNLDEHQLSDLASLTSAQKLLMDAMLRQKQFYDQCSNNWVNVQRSDNNCLSKSKAERYRWCVNGNEKQPTTSSHSHVSNLTVFTGASKFHCRDCGDPFNTLVDLTVHMNKTGHFRDTNTVNKLETKAKRRSTVEQEENQAEKVLTCMGCGNLFESLQDLSVHMIKTKHYENVPSLRLWSQKNEPVLEASSQQKKKHPNPPIHNDFNNYASASLRDASLLAQSPFYFSLLGAMSANPAAAACANLLCSYPWLASSLSPNFLPSILNPSMSLPYPGSYPPLLPPHLPTVNGLSSPSETDLALTCTECNAKFSSMKSLTEHRFSASHFPTLSDLKLPSGHHNPVIPMSLSQPSCSPSLSDTGKAHRPNNRSSTRSSSNEASSLSPSPNSKSDSYVKTPSVSDTTHEHTGSCDFIKSLESTIQSAISKVEHPRSKASTLDSTRRSFNPFSAMKDQEKMKPKPANSTHGRQSKSPNTKTNTASDKRQPESPLDLTVKKTDYANSRHHHQQRTSAHSPTHPISAYSGTHPGKDPLQSLKDNMQSLFSGMKPGQSASTDAAEKTKKSEYAPLHIDSTPSDTNPIQEMLKIVNRPELEHRYPFAQRESHEHRVEEGKKRSSSSVVAPINPKKSCFSLFEDLIVPKDVDSSPDVNPLQKMQDLVDRKLSGEKVGEKTKPFLPEASNGKNINSSPPNKPTNIDPKRQHNGVRGHGRSNDERRQTKEAVRNFEPSKEQLLKLNVCFARFVTSLSPHQMTSSKLKLPDPENTAECCNVPLNYAKSWMAGSIDAVRMRKALPTLSYNNTNNSPKPEFTCTWCRTYTTTTVDDFCNHSNAHITDGSCPITSRGNRASVDHVTSVPSPAHRACDVTEAERASPEAELPQRTPPSGRESPSDVTITHDNAALRQRRRADEMTSPDDAIRVTG</sequence>
<reference evidence="15" key="2">
    <citation type="journal article" date="2006" name="Dev. Biol.">
        <title>Systematic analysis of embryonic expression profiles of zinc finger genes in Ciona intestinalis.</title>
        <authorList>
            <person name="Miwata K."/>
            <person name="Chiba T."/>
            <person name="Horii R."/>
            <person name="Yamada L."/>
            <person name="Kubo A."/>
            <person name="Miyamura D."/>
            <person name="Satoh N."/>
            <person name="Satou Y."/>
        </authorList>
    </citation>
    <scope>NUCLEOTIDE SEQUENCE</scope>
</reference>
<dbReference type="SMART" id="SM00355">
    <property type="entry name" value="ZnF_C2H2"/>
    <property type="match status" value="4"/>
</dbReference>
<evidence type="ECO:0000256" key="13">
    <source>
        <dbReference type="SAM" id="MobiDB-lite"/>
    </source>
</evidence>
<protein>
    <submittedName>
        <fullName evidence="15 16">Zinc finger protein</fullName>
    </submittedName>
</protein>
<evidence type="ECO:0000256" key="9">
    <source>
        <dbReference type="ARBA" id="ARBA00023125"/>
    </source>
</evidence>
<evidence type="ECO:0000256" key="3">
    <source>
        <dbReference type="ARBA" id="ARBA00022491"/>
    </source>
</evidence>
<keyword evidence="3" id="KW-0678">Repressor</keyword>
<dbReference type="KEGG" id="cin:751570"/>
<dbReference type="AlphaFoldDB" id="Q1RL92"/>
<keyword evidence="9" id="KW-0238">DNA-binding</keyword>
<accession>F6U9E7</accession>
<dbReference type="GeneID" id="751570"/>
<evidence type="ECO:0000259" key="14">
    <source>
        <dbReference type="PROSITE" id="PS50157"/>
    </source>
</evidence>
<evidence type="ECO:0000256" key="11">
    <source>
        <dbReference type="ARBA" id="ARBA00023242"/>
    </source>
</evidence>
<evidence type="ECO:0000313" key="15">
    <source>
        <dbReference type="EMBL" id="FAA00173.1"/>
    </source>
</evidence>
<dbReference type="GO" id="GO:0000981">
    <property type="term" value="F:DNA-binding transcription factor activity, RNA polymerase II-specific"/>
    <property type="evidence" value="ECO:0000318"/>
    <property type="project" value="GO_Central"/>
</dbReference>
<keyword evidence="4" id="KW-0479">Metal-binding</keyword>
<feature type="compositionally biased region" description="Polar residues" evidence="13">
    <location>
        <begin position="127"/>
        <end position="139"/>
    </location>
</feature>
<keyword evidence="8" id="KW-0805">Transcription regulation</keyword>
<name>Q1RL92_CIOIN</name>
<dbReference type="STRING" id="7719.ENSCINP00000007441"/>
<dbReference type="GO" id="GO:0006357">
    <property type="term" value="P:regulation of transcription by RNA polymerase II"/>
    <property type="evidence" value="ECO:0000318"/>
    <property type="project" value="GO_Central"/>
</dbReference>
<feature type="region of interest" description="Disordered" evidence="13">
    <location>
        <begin position="357"/>
        <end position="377"/>
    </location>
</feature>
<dbReference type="CTD" id="751570"/>
<dbReference type="EMBL" id="EAAA01001754">
    <property type="status" value="NOT_ANNOTATED_CDS"/>
    <property type="molecule type" value="Genomic_DNA"/>
</dbReference>
<feature type="compositionally biased region" description="Low complexity" evidence="13">
    <location>
        <begin position="117"/>
        <end position="126"/>
    </location>
</feature>
<dbReference type="InterPro" id="IPR013087">
    <property type="entry name" value="Znf_C2H2_type"/>
</dbReference>
<dbReference type="GeneTree" id="ENSGT00950000183051"/>
<dbReference type="InterPro" id="IPR027008">
    <property type="entry name" value="Teashirt_fam"/>
</dbReference>
<feature type="region of interest" description="Disordered" evidence="13">
    <location>
        <begin position="107"/>
        <end position="174"/>
    </location>
</feature>
<proteinExistence type="evidence at transcript level"/>
<feature type="compositionally biased region" description="Basic and acidic residues" evidence="13">
    <location>
        <begin position="826"/>
        <end position="842"/>
    </location>
</feature>
<dbReference type="PANTHER" id="PTHR12487">
    <property type="entry name" value="TEASHIRT-RELATED"/>
    <property type="match status" value="1"/>
</dbReference>
<evidence type="ECO:0000313" key="16">
    <source>
        <dbReference type="Ensembl" id="ENSCINP00000007441.3"/>
    </source>
</evidence>
<keyword evidence="17" id="KW-1185">Reference proteome</keyword>
<feature type="compositionally biased region" description="Low complexity" evidence="13">
    <location>
        <begin position="518"/>
        <end position="529"/>
    </location>
</feature>
<evidence type="ECO:0000256" key="6">
    <source>
        <dbReference type="ARBA" id="ARBA00022771"/>
    </source>
</evidence>
<dbReference type="Proteomes" id="UP000008144">
    <property type="component" value="Chromosome 3"/>
</dbReference>
<evidence type="ECO:0000256" key="4">
    <source>
        <dbReference type="ARBA" id="ARBA00022723"/>
    </source>
</evidence>
<feature type="domain" description="C2H2-type" evidence="14">
    <location>
        <begin position="317"/>
        <end position="346"/>
    </location>
</feature>
<dbReference type="OrthoDB" id="5815793at2759"/>
<dbReference type="RefSeq" id="NP_001041462.1">
    <property type="nucleotide sequence ID" value="NM_001047997.1"/>
</dbReference>
<evidence type="ECO:0000256" key="5">
    <source>
        <dbReference type="ARBA" id="ARBA00022737"/>
    </source>
</evidence>
<dbReference type="PROSITE" id="PS00028">
    <property type="entry name" value="ZINC_FINGER_C2H2_1"/>
    <property type="match status" value="3"/>
</dbReference>